<feature type="compositionally biased region" description="Low complexity" evidence="2">
    <location>
        <begin position="106"/>
        <end position="118"/>
    </location>
</feature>
<dbReference type="OrthoDB" id="440566at2759"/>
<accession>A0A0L1I3Y1</accession>
<feature type="region of interest" description="Disordered" evidence="2">
    <location>
        <begin position="297"/>
        <end position="361"/>
    </location>
</feature>
<reference evidence="4" key="2">
    <citation type="submission" date="2015-07" db="EMBL/GenBank/DDBJ databases">
        <title>The genome sequence of Plasmodium falciparum IGH-CR14.</title>
        <authorList>
            <consortium name="The Broad Institute Genome Sequencing Platform"/>
            <person name="Volkman S.K."/>
            <person name="Neafsey D.E."/>
            <person name="Dash A.P."/>
            <person name="Chitnis C.E."/>
            <person name="Hartl D.L."/>
            <person name="Young S.K."/>
            <person name="Kodira C.D."/>
            <person name="Zeng Q."/>
            <person name="Koehrsen M."/>
            <person name="Godfrey P."/>
            <person name="Alvarado L."/>
            <person name="Berlin A."/>
            <person name="Borenstein D."/>
            <person name="Chen Z."/>
            <person name="Engels R."/>
            <person name="Freedman E."/>
            <person name="Gellesch M."/>
            <person name="Goldberg J."/>
            <person name="Griggs A."/>
            <person name="Gujja S."/>
            <person name="Heiman D."/>
            <person name="Hepburn T."/>
            <person name="Howarth C."/>
            <person name="Jen D."/>
            <person name="Larson L."/>
            <person name="Lewis B."/>
            <person name="Mehta T."/>
            <person name="Park D."/>
            <person name="Pearson M."/>
            <person name="Roberts A."/>
            <person name="Saif S."/>
            <person name="Shea T."/>
            <person name="Shenoy N."/>
            <person name="Sisk P."/>
            <person name="Stolte C."/>
            <person name="Sykes S."/>
            <person name="Walk T."/>
            <person name="White J."/>
            <person name="Yandava C."/>
            <person name="Wirth D.F."/>
            <person name="Nusbaum C."/>
            <person name="Birren B."/>
        </authorList>
    </citation>
    <scope>NUCLEOTIDE SEQUENCE [LARGE SCALE GENOMIC DNA]</scope>
    <source>
        <strain evidence="4">IGH-CR14</strain>
    </source>
</reference>
<feature type="compositionally biased region" description="Basic residues" evidence="2">
    <location>
        <begin position="302"/>
        <end position="311"/>
    </location>
</feature>
<feature type="compositionally biased region" description="Basic and acidic residues" evidence="2">
    <location>
        <begin position="134"/>
        <end position="159"/>
    </location>
</feature>
<protein>
    <recommendedName>
        <fullName evidence="5">Sin3 associated polypeptide p18-like protein</fullName>
    </recommendedName>
</protein>
<dbReference type="EMBL" id="GG664960">
    <property type="protein sequence ID" value="KNG73893.1"/>
    <property type="molecule type" value="Genomic_DNA"/>
</dbReference>
<dbReference type="GO" id="GO:0003714">
    <property type="term" value="F:transcription corepressor activity"/>
    <property type="evidence" value="ECO:0007669"/>
    <property type="project" value="TreeGrafter"/>
</dbReference>
<dbReference type="PANTHER" id="PTHR13082">
    <property type="entry name" value="SAP18"/>
    <property type="match status" value="1"/>
</dbReference>
<name>A0A0L1I3Y1_PLAFA</name>
<feature type="compositionally biased region" description="Basic and acidic residues" evidence="2">
    <location>
        <begin position="34"/>
        <end position="44"/>
    </location>
</feature>
<evidence type="ECO:0000313" key="4">
    <source>
        <dbReference type="Proteomes" id="UP000054562"/>
    </source>
</evidence>
<dbReference type="Pfam" id="PF06487">
    <property type="entry name" value="SAP18"/>
    <property type="match status" value="1"/>
</dbReference>
<feature type="region of interest" description="Disordered" evidence="2">
    <location>
        <begin position="1"/>
        <end position="224"/>
    </location>
</feature>
<dbReference type="PANTHER" id="PTHR13082:SF0">
    <property type="entry name" value="HISTONE DEACETYLASE COMPLEX SUBUNIT SAP18"/>
    <property type="match status" value="1"/>
</dbReference>
<dbReference type="Proteomes" id="UP000054562">
    <property type="component" value="Unassembled WGS sequence"/>
</dbReference>
<feature type="compositionally biased region" description="Basic and acidic residues" evidence="2">
    <location>
        <begin position="177"/>
        <end position="207"/>
    </location>
</feature>
<feature type="compositionally biased region" description="Low complexity" evidence="2">
    <location>
        <begin position="345"/>
        <end position="354"/>
    </location>
</feature>
<sequence length="577" mass="70043">MSRSVSLSLSSNEKSSSSFFSTKRSNKNIEEDEYGKKRLPSYDRKHLKNKSKGQKVEKDTYSEDDDNNKSNNVVHDNVSKEKNWDNNNNNYYYYKKKKKKRKDYHSSSSISVMSLSSFSKDDDSEYKEMKRKNKDNANKKESSNYKKKKEDKYNKRDCYQYDNSYEDFKRRKHKTKKDKDKDKDNGKDSDYYDEEGHIKEHTEELLKEKKKKNKEKKRTWKNEKHEDTSKDFFYNKEKTHSLEGTGNEKNSYFSREISEDFFASNSRNKSRISSSDSYYKIKKHECKDRKKRKYDEENLLLRTKKKRKRRDNHYTDDNYVSDNSYSSMYRNKNYTTNRKNDRVNNRTNNHTTYRNNDRIDYPRRSSYREDISIKYYDKKDLEKEKYIKRYNENEKYRNNDFISKYDINKKRKSSSNYDISSKYNNYKRSSYINNISINTNSRYSNSHMNGIDKIGIINREKTCPFLLRLFYKVDKEYNVDDMDILTKDNNSNELQIYAWIDITMREIVTLVKDFYKDSRQRNAQWVFKVFSYEKKKLTFLSKVHSTIYNYKEDNKTLLSLNYEIGDIILLSIMLDRK</sequence>
<feature type="compositionally biased region" description="Low complexity" evidence="2">
    <location>
        <begin position="1"/>
        <end position="23"/>
    </location>
</feature>
<feature type="compositionally biased region" description="Basic residues" evidence="2">
    <location>
        <begin position="208"/>
        <end position="219"/>
    </location>
</feature>
<dbReference type="InterPro" id="IPR010516">
    <property type="entry name" value="SAP18"/>
</dbReference>
<feature type="compositionally biased region" description="Low complexity" evidence="2">
    <location>
        <begin position="317"/>
        <end position="329"/>
    </location>
</feature>
<evidence type="ECO:0000256" key="2">
    <source>
        <dbReference type="SAM" id="MobiDB-lite"/>
    </source>
</evidence>
<reference evidence="4" key="1">
    <citation type="submission" date="2015-07" db="EMBL/GenBank/DDBJ databases">
        <title>Annotation of Plasmodium falciparum IGH-CR14.</title>
        <authorList>
            <consortium name="The Broad Institute Genome Sequencing Platform"/>
            <person name="Volkman S.K."/>
            <person name="Neafsey D.E."/>
            <person name="Dash A.P."/>
            <person name="Chitnis C.E."/>
            <person name="Hartl D.L."/>
            <person name="Young S.K."/>
            <person name="Zeng Q."/>
            <person name="Koehrsen M."/>
            <person name="Alvarado L."/>
            <person name="Berlin A."/>
            <person name="Borenstein D."/>
            <person name="Chapman S.B."/>
            <person name="Chen Z."/>
            <person name="Engels R."/>
            <person name="Freedman E."/>
            <person name="Gellesch M."/>
            <person name="Goldberg J."/>
            <person name="Griggs A."/>
            <person name="Gujja S."/>
            <person name="Heilman E.R."/>
            <person name="Heiman D.I."/>
            <person name="Howarth C."/>
            <person name="Jen D."/>
            <person name="Larson L."/>
            <person name="Mehta T."/>
            <person name="Neiman D."/>
            <person name="Park D."/>
            <person name="Pearson M."/>
            <person name="Roberts A."/>
            <person name="Saif S."/>
            <person name="Shea T."/>
            <person name="Shenoy N."/>
            <person name="Sisk P."/>
            <person name="Stolte C."/>
            <person name="Sykes S."/>
            <person name="Walk T."/>
            <person name="White J."/>
            <person name="Yandava C."/>
            <person name="Haas B."/>
            <person name="Henn M.R."/>
            <person name="Nusbaum C."/>
            <person name="Birren B."/>
        </authorList>
    </citation>
    <scope>NUCLEOTIDE SEQUENCE [LARGE SCALE GENOMIC DNA]</scope>
    <source>
        <strain evidence="4">IGH-CR14</strain>
    </source>
</reference>
<comment type="similarity">
    <text evidence="1">Belongs to the SAP18 family.</text>
</comment>
<proteinExistence type="inferred from homology"/>
<evidence type="ECO:0000313" key="3">
    <source>
        <dbReference type="EMBL" id="KNG73893.1"/>
    </source>
</evidence>
<gene>
    <name evidence="3" type="ORF">PFMG_00028</name>
</gene>
<organism evidence="3 4">
    <name type="scientific">Plasmodium falciparum IGH-CR14</name>
    <dbReference type="NCBI Taxonomy" id="580059"/>
    <lineage>
        <taxon>Eukaryota</taxon>
        <taxon>Sar</taxon>
        <taxon>Alveolata</taxon>
        <taxon>Apicomplexa</taxon>
        <taxon>Aconoidasida</taxon>
        <taxon>Haemosporida</taxon>
        <taxon>Plasmodiidae</taxon>
        <taxon>Plasmodium</taxon>
        <taxon>Plasmodium (Laverania)</taxon>
    </lineage>
</organism>
<evidence type="ECO:0008006" key="5">
    <source>
        <dbReference type="Google" id="ProtNLM"/>
    </source>
</evidence>
<feature type="compositionally biased region" description="Basic residues" evidence="2">
    <location>
        <begin position="94"/>
        <end position="103"/>
    </location>
</feature>
<dbReference type="GO" id="GO:0005634">
    <property type="term" value="C:nucleus"/>
    <property type="evidence" value="ECO:0007669"/>
    <property type="project" value="TreeGrafter"/>
</dbReference>
<dbReference type="InterPro" id="IPR042534">
    <property type="entry name" value="SAP18_sf"/>
</dbReference>
<dbReference type="AlphaFoldDB" id="A0A0L1I3Y1"/>
<evidence type="ECO:0000256" key="1">
    <source>
        <dbReference type="ARBA" id="ARBA00009143"/>
    </source>
</evidence>
<dbReference type="FunFam" id="3.10.20.550:FF:000002">
    <property type="entry name" value="Histone deacetylase complex subunit SAP18"/>
    <property type="match status" value="1"/>
</dbReference>
<dbReference type="Gene3D" id="3.10.20.550">
    <property type="entry name" value="ASAP complex, SAP18 subunit"/>
    <property type="match status" value="1"/>
</dbReference>